<dbReference type="PROSITE" id="PS50157">
    <property type="entry name" value="ZINC_FINGER_C2H2_2"/>
    <property type="match status" value="2"/>
</dbReference>
<dbReference type="InterPro" id="IPR050331">
    <property type="entry name" value="Zinc_finger"/>
</dbReference>
<evidence type="ECO:0000313" key="11">
    <source>
        <dbReference type="Proteomes" id="UP000654370"/>
    </source>
</evidence>
<feature type="compositionally biased region" description="Basic and acidic residues" evidence="8">
    <location>
        <begin position="170"/>
        <end position="180"/>
    </location>
</feature>
<dbReference type="PANTHER" id="PTHR16515">
    <property type="entry name" value="PR DOMAIN ZINC FINGER PROTEIN"/>
    <property type="match status" value="1"/>
</dbReference>
<feature type="region of interest" description="Disordered" evidence="8">
    <location>
        <begin position="66"/>
        <end position="134"/>
    </location>
</feature>
<gene>
    <name evidence="10" type="ORF">INT43_003704</name>
</gene>
<dbReference type="EMBL" id="JAEPQZ010000006">
    <property type="protein sequence ID" value="KAG2179917.1"/>
    <property type="molecule type" value="Genomic_DNA"/>
</dbReference>
<accession>A0A8H7UFN6</accession>
<keyword evidence="4 7" id="KW-0863">Zinc-finger</keyword>
<feature type="compositionally biased region" description="Polar residues" evidence="8">
    <location>
        <begin position="284"/>
        <end position="295"/>
    </location>
</feature>
<dbReference type="OrthoDB" id="6077919at2759"/>
<evidence type="ECO:0000256" key="3">
    <source>
        <dbReference type="ARBA" id="ARBA00022737"/>
    </source>
</evidence>
<dbReference type="PROSITE" id="PS00028">
    <property type="entry name" value="ZINC_FINGER_C2H2_1"/>
    <property type="match status" value="2"/>
</dbReference>
<dbReference type="InterPro" id="IPR036236">
    <property type="entry name" value="Znf_C2H2_sf"/>
</dbReference>
<keyword evidence="5" id="KW-0862">Zinc</keyword>
<dbReference type="FunFam" id="3.30.160.60:FF:000358">
    <property type="entry name" value="zinc finger protein 24"/>
    <property type="match status" value="1"/>
</dbReference>
<comment type="caution">
    <text evidence="10">The sequence shown here is derived from an EMBL/GenBank/DDBJ whole genome shotgun (WGS) entry which is preliminary data.</text>
</comment>
<dbReference type="FunFam" id="3.30.160.60:FF:000425">
    <property type="entry name" value="PLAG1 like zinc finger 1"/>
    <property type="match status" value="1"/>
</dbReference>
<dbReference type="PANTHER" id="PTHR16515:SF49">
    <property type="entry name" value="GASTRULA ZINC FINGER PROTEIN XLCGF49.1-LIKE-RELATED"/>
    <property type="match status" value="1"/>
</dbReference>
<evidence type="ECO:0000256" key="1">
    <source>
        <dbReference type="ARBA" id="ARBA00004123"/>
    </source>
</evidence>
<dbReference type="GO" id="GO:0010468">
    <property type="term" value="P:regulation of gene expression"/>
    <property type="evidence" value="ECO:0007669"/>
    <property type="project" value="TreeGrafter"/>
</dbReference>
<evidence type="ECO:0000256" key="5">
    <source>
        <dbReference type="ARBA" id="ARBA00022833"/>
    </source>
</evidence>
<evidence type="ECO:0000256" key="7">
    <source>
        <dbReference type="PROSITE-ProRule" id="PRU00042"/>
    </source>
</evidence>
<evidence type="ECO:0000256" key="8">
    <source>
        <dbReference type="SAM" id="MobiDB-lite"/>
    </source>
</evidence>
<dbReference type="AlphaFoldDB" id="A0A8H7UFN6"/>
<dbReference type="GO" id="GO:0005634">
    <property type="term" value="C:nucleus"/>
    <property type="evidence" value="ECO:0007669"/>
    <property type="project" value="UniProtKB-SubCell"/>
</dbReference>
<evidence type="ECO:0000313" key="10">
    <source>
        <dbReference type="EMBL" id="KAG2179917.1"/>
    </source>
</evidence>
<evidence type="ECO:0000256" key="2">
    <source>
        <dbReference type="ARBA" id="ARBA00022723"/>
    </source>
</evidence>
<feature type="domain" description="C2H2-type" evidence="9">
    <location>
        <begin position="245"/>
        <end position="274"/>
    </location>
</feature>
<dbReference type="Proteomes" id="UP000654370">
    <property type="component" value="Unassembled WGS sequence"/>
</dbReference>
<evidence type="ECO:0000256" key="6">
    <source>
        <dbReference type="ARBA" id="ARBA00023242"/>
    </source>
</evidence>
<keyword evidence="3" id="KW-0677">Repeat</keyword>
<evidence type="ECO:0000256" key="4">
    <source>
        <dbReference type="ARBA" id="ARBA00022771"/>
    </source>
</evidence>
<feature type="region of interest" description="Disordered" evidence="8">
    <location>
        <begin position="271"/>
        <end position="295"/>
    </location>
</feature>
<keyword evidence="11" id="KW-1185">Reference proteome</keyword>
<dbReference type="SUPFAM" id="SSF57667">
    <property type="entry name" value="beta-beta-alpha zinc fingers"/>
    <property type="match status" value="1"/>
</dbReference>
<dbReference type="SMART" id="SM00355">
    <property type="entry name" value="ZnF_C2H2"/>
    <property type="match status" value="2"/>
</dbReference>
<reference evidence="10" key="1">
    <citation type="submission" date="2020-12" db="EMBL/GenBank/DDBJ databases">
        <title>Metabolic potential, ecology and presence of endohyphal bacteria is reflected in genomic diversity of Mucoromycotina.</title>
        <authorList>
            <person name="Muszewska A."/>
            <person name="Okrasinska A."/>
            <person name="Steczkiewicz K."/>
            <person name="Drgas O."/>
            <person name="Orlowska M."/>
            <person name="Perlinska-Lenart U."/>
            <person name="Aleksandrzak-Piekarczyk T."/>
            <person name="Szatraj K."/>
            <person name="Zielenkiewicz U."/>
            <person name="Pilsyk S."/>
            <person name="Malc E."/>
            <person name="Mieczkowski P."/>
            <person name="Kruszewska J.S."/>
            <person name="Biernat P."/>
            <person name="Pawlowska J."/>
        </authorList>
    </citation>
    <scope>NUCLEOTIDE SEQUENCE</scope>
    <source>
        <strain evidence="10">WA0000067209</strain>
    </source>
</reference>
<sequence length="295" mass="33164">MPADRQLLPSIKHLLLREEDDNDHSWSAAQHQHVITDYQSIDNDKAFGPPGFHKPISELHQPIYHPHFQRSPGLELQPSPTSTPTSSPPSWSPPHSNDDRKLVHKNASQHNMRGSTRIDHPPQVAPKKHCRSFSEASQLQDLNAYHRRFSDGDRPNPSTNTPNSSSTKSAFKDTRKHSIEEDVSENSTTPPHENGIIVFGTKAVQTSAQQTPSGHRYVCQHCSKTFARPSSLRVHSYSHTGEKPYACPDASCGRRFSVCSNLRRHMRVHRLRHDPPQWKPKASIDSSSTGRATSI</sequence>
<name>A0A8H7UFN6_MORIS</name>
<feature type="domain" description="C2H2-type" evidence="9">
    <location>
        <begin position="217"/>
        <end position="244"/>
    </location>
</feature>
<feature type="compositionally biased region" description="Low complexity" evidence="8">
    <location>
        <begin position="155"/>
        <end position="167"/>
    </location>
</feature>
<dbReference type="Pfam" id="PF00096">
    <property type="entry name" value="zf-C2H2"/>
    <property type="match status" value="2"/>
</dbReference>
<dbReference type="Gene3D" id="3.30.160.60">
    <property type="entry name" value="Classic Zinc Finger"/>
    <property type="match status" value="2"/>
</dbReference>
<proteinExistence type="predicted"/>
<keyword evidence="2" id="KW-0479">Metal-binding</keyword>
<comment type="subcellular location">
    <subcellularLocation>
        <location evidence="1">Nucleus</location>
    </subcellularLocation>
</comment>
<evidence type="ECO:0000259" key="9">
    <source>
        <dbReference type="PROSITE" id="PS50157"/>
    </source>
</evidence>
<organism evidence="10 11">
    <name type="scientific">Mortierella isabellina</name>
    <name type="common">Filamentous fungus</name>
    <name type="synonym">Umbelopsis isabellina</name>
    <dbReference type="NCBI Taxonomy" id="91625"/>
    <lineage>
        <taxon>Eukaryota</taxon>
        <taxon>Fungi</taxon>
        <taxon>Fungi incertae sedis</taxon>
        <taxon>Mucoromycota</taxon>
        <taxon>Mucoromycotina</taxon>
        <taxon>Umbelopsidomycetes</taxon>
        <taxon>Umbelopsidales</taxon>
        <taxon>Umbelopsidaceae</taxon>
        <taxon>Umbelopsis</taxon>
    </lineage>
</organism>
<protein>
    <recommendedName>
        <fullName evidence="9">C2H2-type domain-containing protein</fullName>
    </recommendedName>
</protein>
<feature type="region of interest" description="Disordered" evidence="8">
    <location>
        <begin position="147"/>
        <end position="194"/>
    </location>
</feature>
<dbReference type="GO" id="GO:0008270">
    <property type="term" value="F:zinc ion binding"/>
    <property type="evidence" value="ECO:0007669"/>
    <property type="project" value="UniProtKB-KW"/>
</dbReference>
<keyword evidence="6" id="KW-0539">Nucleus</keyword>
<dbReference type="InterPro" id="IPR013087">
    <property type="entry name" value="Znf_C2H2_type"/>
</dbReference>